<keyword evidence="1" id="KW-1133">Transmembrane helix</keyword>
<organism evidence="2 3">
    <name type="scientific">Streptomyces triculaminicus</name>
    <dbReference type="NCBI Taxonomy" id="2816232"/>
    <lineage>
        <taxon>Bacteria</taxon>
        <taxon>Bacillati</taxon>
        <taxon>Actinomycetota</taxon>
        <taxon>Actinomycetes</taxon>
        <taxon>Kitasatosporales</taxon>
        <taxon>Streptomycetaceae</taxon>
        <taxon>Streptomyces</taxon>
    </lineage>
</organism>
<evidence type="ECO:0000313" key="2">
    <source>
        <dbReference type="EMBL" id="MBO0654102.1"/>
    </source>
</evidence>
<feature type="transmembrane region" description="Helical" evidence="1">
    <location>
        <begin position="59"/>
        <end position="86"/>
    </location>
</feature>
<feature type="transmembrane region" description="Helical" evidence="1">
    <location>
        <begin position="27"/>
        <end position="47"/>
    </location>
</feature>
<feature type="transmembrane region" description="Helical" evidence="1">
    <location>
        <begin position="130"/>
        <end position="150"/>
    </location>
</feature>
<evidence type="ECO:0000256" key="1">
    <source>
        <dbReference type="SAM" id="Phobius"/>
    </source>
</evidence>
<evidence type="ECO:0000313" key="3">
    <source>
        <dbReference type="Proteomes" id="UP000664781"/>
    </source>
</evidence>
<dbReference type="Proteomes" id="UP000664781">
    <property type="component" value="Unassembled WGS sequence"/>
</dbReference>
<gene>
    <name evidence="2" type="ORF">J1792_15365</name>
</gene>
<dbReference type="RefSeq" id="WP_207247483.1">
    <property type="nucleotide sequence ID" value="NZ_JAFMOF010000002.1"/>
</dbReference>
<keyword evidence="1" id="KW-0812">Transmembrane</keyword>
<name>A0A939JQU9_9ACTN</name>
<proteinExistence type="predicted"/>
<accession>A0A939JQU9</accession>
<comment type="caution">
    <text evidence="2">The sequence shown here is derived from an EMBL/GenBank/DDBJ whole genome shotgun (WGS) entry which is preliminary data.</text>
</comment>
<dbReference type="EMBL" id="JAFMOF010000002">
    <property type="protein sequence ID" value="MBO0654102.1"/>
    <property type="molecule type" value="Genomic_DNA"/>
</dbReference>
<reference evidence="2" key="1">
    <citation type="submission" date="2021-03" db="EMBL/GenBank/DDBJ databases">
        <title>Streptomyces strains.</title>
        <authorList>
            <person name="Lund M.B."/>
            <person name="Toerring T."/>
        </authorList>
    </citation>
    <scope>NUCLEOTIDE SEQUENCE</scope>
    <source>
        <strain evidence="2">JCM 4242</strain>
    </source>
</reference>
<keyword evidence="3" id="KW-1185">Reference proteome</keyword>
<keyword evidence="1" id="KW-0472">Membrane</keyword>
<feature type="transmembrane region" description="Helical" evidence="1">
    <location>
        <begin position="98"/>
        <end position="118"/>
    </location>
</feature>
<sequence>MTLLAPHAPAPAGPALAESERLIPRGVVHLLAAGAACAVWAAAVWAAPHVHADPLLHRVALFAHLACLLVGFGAVLTVDWIGALWLMGRRSLGDVLSAAGAVHAPIWGGLVGLTASGVFLHPDTGSTLTRVKLCLVLLVALNGVHAMALHRRLLGHRASRPLLARCAASVLLSQAGWWGATGIGFLNSSA</sequence>
<dbReference type="AlphaFoldDB" id="A0A939JQU9"/>
<protein>
    <submittedName>
        <fullName evidence="2">Uncharacterized protein</fullName>
    </submittedName>
</protein>